<evidence type="ECO:0000313" key="2">
    <source>
        <dbReference type="Proteomes" id="UP000292639"/>
    </source>
</evidence>
<protein>
    <recommendedName>
        <fullName evidence="3">DNA-binding protein</fullName>
    </recommendedName>
</protein>
<dbReference type="RefSeq" id="WP_131183426.1">
    <property type="nucleotide sequence ID" value="NZ_QJUO01000004.1"/>
</dbReference>
<sequence length="127" mass="14840">MKFAERLHAALINAGYEPRPSVLEREFNLRYWGKPLTLHAVRRWLRGEALPTEDKMLVLAQWLRIDPQTLRFGDEVPERIGREIDQLSALAHHERETLEAFLKLSQPRRRLVSEIILTFVQAEASQS</sequence>
<dbReference type="EMBL" id="QJUP01000008">
    <property type="protein sequence ID" value="TBU97814.1"/>
    <property type="molecule type" value="Genomic_DNA"/>
</dbReference>
<name>A0A4Q9RAP6_9GAMM</name>
<accession>A0A4Q9RAP6</accession>
<dbReference type="GO" id="GO:0003677">
    <property type="term" value="F:DNA binding"/>
    <property type="evidence" value="ECO:0007669"/>
    <property type="project" value="InterPro"/>
</dbReference>
<dbReference type="InterPro" id="IPR010982">
    <property type="entry name" value="Lambda_DNA-bd_dom_sf"/>
</dbReference>
<evidence type="ECO:0008006" key="3">
    <source>
        <dbReference type="Google" id="ProtNLM"/>
    </source>
</evidence>
<evidence type="ECO:0000313" key="1">
    <source>
        <dbReference type="EMBL" id="TBU97814.1"/>
    </source>
</evidence>
<dbReference type="Proteomes" id="UP000292639">
    <property type="component" value="Unassembled WGS sequence"/>
</dbReference>
<reference evidence="1 2" key="1">
    <citation type="submission" date="2018-06" db="EMBL/GenBank/DDBJ databases">
        <title>Three novel Pseudomonas species isolated from symptomatic oak.</title>
        <authorList>
            <person name="Bueno-Gonzalez V."/>
            <person name="Brady C."/>
        </authorList>
    </citation>
    <scope>NUCLEOTIDE SEQUENCE [LARGE SCALE GENOMIC DNA]</scope>
    <source>
        <strain evidence="1 2">P17C</strain>
    </source>
</reference>
<dbReference type="OrthoDB" id="5636356at2"/>
<dbReference type="Gene3D" id="1.10.260.40">
    <property type="entry name" value="lambda repressor-like DNA-binding domains"/>
    <property type="match status" value="1"/>
</dbReference>
<proteinExistence type="predicted"/>
<gene>
    <name evidence="1" type="ORF">DNJ96_08165</name>
</gene>
<organism evidence="1 2">
    <name type="scientific">Stutzerimonas kirkiae</name>
    <dbReference type="NCBI Taxonomy" id="2211392"/>
    <lineage>
        <taxon>Bacteria</taxon>
        <taxon>Pseudomonadati</taxon>
        <taxon>Pseudomonadota</taxon>
        <taxon>Gammaproteobacteria</taxon>
        <taxon>Pseudomonadales</taxon>
        <taxon>Pseudomonadaceae</taxon>
        <taxon>Stutzerimonas</taxon>
    </lineage>
</organism>
<dbReference type="AlphaFoldDB" id="A0A4Q9RAP6"/>
<keyword evidence="2" id="KW-1185">Reference proteome</keyword>
<comment type="caution">
    <text evidence="1">The sequence shown here is derived from an EMBL/GenBank/DDBJ whole genome shotgun (WGS) entry which is preliminary data.</text>
</comment>